<evidence type="ECO:0000313" key="5">
    <source>
        <dbReference type="Proteomes" id="UP001242342"/>
    </source>
</evidence>
<evidence type="ECO:0000313" key="3">
    <source>
        <dbReference type="EMBL" id="PHN98626.1"/>
    </source>
</evidence>
<dbReference type="EMBL" id="PDUU01000003">
    <property type="protein sequence ID" value="PHN98626.1"/>
    <property type="molecule type" value="Genomic_DNA"/>
</dbReference>
<dbReference type="EMBL" id="JAUYVU010000002">
    <property type="protein sequence ID" value="MDP2540669.1"/>
    <property type="molecule type" value="Genomic_DNA"/>
</dbReference>
<feature type="chain" id="PRO_5013941459" description="Lipoprotein" evidence="1">
    <location>
        <begin position="22"/>
        <end position="132"/>
    </location>
</feature>
<proteinExistence type="predicted"/>
<dbReference type="Proteomes" id="UP000222163">
    <property type="component" value="Unassembled WGS sequence"/>
</dbReference>
<dbReference type="RefSeq" id="WP_099214445.1">
    <property type="nucleotide sequence ID" value="NZ_JAUYVU010000002.1"/>
</dbReference>
<keyword evidence="1" id="KW-0732">Signal</keyword>
<dbReference type="Proteomes" id="UP001242342">
    <property type="component" value="Unassembled WGS sequence"/>
</dbReference>
<evidence type="ECO:0000313" key="2">
    <source>
        <dbReference type="EMBL" id="MDP2540669.1"/>
    </source>
</evidence>
<comment type="caution">
    <text evidence="3">The sequence shown here is derived from an EMBL/GenBank/DDBJ whole genome shotgun (WGS) entry which is preliminary data.</text>
</comment>
<organism evidence="3 4">
    <name type="scientific">Tenacibaculum discolor</name>
    <dbReference type="NCBI Taxonomy" id="361581"/>
    <lineage>
        <taxon>Bacteria</taxon>
        <taxon>Pseudomonadati</taxon>
        <taxon>Bacteroidota</taxon>
        <taxon>Flavobacteriia</taxon>
        <taxon>Flavobacteriales</taxon>
        <taxon>Flavobacteriaceae</taxon>
        <taxon>Tenacibaculum</taxon>
    </lineage>
</organism>
<reference evidence="3 4" key="1">
    <citation type="journal article" date="2016" name="Nat. Commun.">
        <title>Microbial interactions lead to rapid micro-scale successions on model marine particles.</title>
        <authorList>
            <person name="Datta M.S."/>
            <person name="Sliwerska E."/>
            <person name="Gore J."/>
            <person name="Polz M.F."/>
            <person name="Cordero O.X."/>
        </authorList>
    </citation>
    <scope>NUCLEOTIDE SEQUENCE [LARGE SCALE GENOMIC DNA]</scope>
    <source>
        <strain evidence="3 4">4G03</strain>
    </source>
</reference>
<evidence type="ECO:0000256" key="1">
    <source>
        <dbReference type="SAM" id="SignalP"/>
    </source>
</evidence>
<accession>A0A2G1BX78</accession>
<name>A0A2G1BX78_9FLAO</name>
<dbReference type="AlphaFoldDB" id="A0A2G1BX78"/>
<dbReference type="InterPro" id="IPR013783">
    <property type="entry name" value="Ig-like_fold"/>
</dbReference>
<feature type="signal peptide" evidence="1">
    <location>
        <begin position="1"/>
        <end position="21"/>
    </location>
</feature>
<dbReference type="PROSITE" id="PS51257">
    <property type="entry name" value="PROKAR_LIPOPROTEIN"/>
    <property type="match status" value="1"/>
</dbReference>
<protein>
    <recommendedName>
        <fullName evidence="6">Lipoprotein</fullName>
    </recommendedName>
</protein>
<evidence type="ECO:0000313" key="4">
    <source>
        <dbReference type="Proteomes" id="UP000222163"/>
    </source>
</evidence>
<keyword evidence="5" id="KW-1185">Reference proteome</keyword>
<gene>
    <name evidence="3" type="ORF">CSC81_03805</name>
    <name evidence="2" type="ORF">Q8W23_04200</name>
</gene>
<evidence type="ECO:0008006" key="6">
    <source>
        <dbReference type="Google" id="ProtNLM"/>
    </source>
</evidence>
<reference evidence="2 5" key="3">
    <citation type="submission" date="2023-07" db="EMBL/GenBank/DDBJ databases">
        <title>Genome content predicts the carbon catabolic preferences of heterotrophic bacteria.</title>
        <authorList>
            <person name="Gralka M."/>
        </authorList>
    </citation>
    <scope>NUCLEOTIDE SEQUENCE [LARGE SCALE GENOMIC DNA]</scope>
    <source>
        <strain evidence="2 5">4G03</strain>
    </source>
</reference>
<dbReference type="Gene3D" id="2.60.40.10">
    <property type="entry name" value="Immunoglobulins"/>
    <property type="match status" value="1"/>
</dbReference>
<reference evidence="3" key="2">
    <citation type="submission" date="2017-10" db="EMBL/GenBank/DDBJ databases">
        <authorList>
            <person name="Enke T.N."/>
            <person name="Cordero O.X."/>
        </authorList>
    </citation>
    <scope>NUCLEOTIDE SEQUENCE</scope>
    <source>
        <strain evidence="3">4G03</strain>
    </source>
</reference>
<sequence>MKYFKLSFLLLFTLITFTSCFEVEEDTPSCINTDITFQDDYYKLEAEVYSSKYIEVNLINECNLDIKVTGIKVEGQHREDFQVESLSIGTSITTATYFNIVFTPTHIGTRKGIIIIRHEAGELVVNLSGEGI</sequence>